<keyword evidence="13" id="KW-1185">Reference proteome</keyword>
<comment type="catalytic activity">
    <reaction evidence="1 8">
        <text>(2R)-2-phosphoglycerate = (2R)-3-phosphoglycerate</text>
        <dbReference type="Rhea" id="RHEA:15901"/>
        <dbReference type="ChEBI" id="CHEBI:58272"/>
        <dbReference type="ChEBI" id="CHEBI:58289"/>
        <dbReference type="EC" id="5.4.2.12"/>
    </reaction>
</comment>
<comment type="caution">
    <text evidence="12">The sequence shown here is derived from an EMBL/GenBank/DDBJ whole genome shotgun (WGS) entry which is preliminary data.</text>
</comment>
<protein>
    <recommendedName>
        <fullName evidence="8 9">2,3-bisphosphoglycerate-independent phosphoglycerate mutase</fullName>
        <shortName evidence="8">BPG-independent PGAM</shortName>
        <shortName evidence="8">Phosphoglyceromutase</shortName>
        <shortName evidence="8">iPGM</shortName>
        <ecNumber evidence="8 9">5.4.2.12</ecNumber>
    </recommendedName>
</protein>
<feature type="binding site" evidence="8">
    <location>
        <position position="14"/>
    </location>
    <ligand>
        <name>Mn(2+)</name>
        <dbReference type="ChEBI" id="CHEBI:29035"/>
        <label>2</label>
    </ligand>
</feature>
<feature type="binding site" evidence="8">
    <location>
        <begin position="157"/>
        <end position="158"/>
    </location>
    <ligand>
        <name>substrate</name>
    </ligand>
</feature>
<dbReference type="PANTHER" id="PTHR31637:SF0">
    <property type="entry name" value="2,3-BISPHOSPHOGLYCERATE-INDEPENDENT PHOSPHOGLYCERATE MUTASE"/>
    <property type="match status" value="1"/>
</dbReference>
<name>A0ABP9U9G6_9BACT</name>
<feature type="binding site" evidence="8">
    <location>
        <position position="193"/>
    </location>
    <ligand>
        <name>substrate</name>
    </ligand>
</feature>
<dbReference type="NCBIfam" id="TIGR01307">
    <property type="entry name" value="pgm_bpd_ind"/>
    <property type="match status" value="1"/>
</dbReference>
<accession>A0ABP9U9G6</accession>
<comment type="cofactor">
    <cofactor evidence="8">
        <name>Mn(2+)</name>
        <dbReference type="ChEBI" id="CHEBI:29035"/>
    </cofactor>
    <text evidence="8">Binds 2 manganese ions per subunit.</text>
</comment>
<feature type="domain" description="Metalloenzyme" evidence="10">
    <location>
        <begin position="6"/>
        <end position="492"/>
    </location>
</feature>
<comment type="function">
    <text evidence="8">Catalyzes the interconversion of 2-phosphoglycerate and 3-phosphoglycerate.</text>
</comment>
<comment type="pathway">
    <text evidence="2 8">Carbohydrate degradation; glycolysis; pyruvate from D-glyceraldehyde 3-phosphate: step 3/5.</text>
</comment>
<dbReference type="Pfam" id="PF01676">
    <property type="entry name" value="Metalloenzyme"/>
    <property type="match status" value="1"/>
</dbReference>
<dbReference type="Proteomes" id="UP001449582">
    <property type="component" value="Unassembled WGS sequence"/>
</dbReference>
<keyword evidence="4 8" id="KW-0479">Metal-binding</keyword>
<gene>
    <name evidence="8 12" type="primary">gpmI</name>
    <name evidence="12" type="ORF">UREOM_4770</name>
</gene>
<feature type="binding site" evidence="8">
    <location>
        <position position="438"/>
    </location>
    <ligand>
        <name>Mn(2+)</name>
        <dbReference type="ChEBI" id="CHEBI:29035"/>
        <label>2</label>
    </ligand>
</feature>
<dbReference type="HAMAP" id="MF_01038">
    <property type="entry name" value="GpmI"/>
    <property type="match status" value="1"/>
</dbReference>
<dbReference type="InterPro" id="IPR036646">
    <property type="entry name" value="PGAM_B_sf"/>
</dbReference>
<dbReference type="PANTHER" id="PTHR31637">
    <property type="entry name" value="2,3-BISPHOSPHOGLYCERATE-INDEPENDENT PHOSPHOGLYCERATE MUTASE"/>
    <property type="match status" value="1"/>
</dbReference>
<feature type="binding site" evidence="8">
    <location>
        <position position="187"/>
    </location>
    <ligand>
        <name>substrate</name>
    </ligand>
</feature>
<evidence type="ECO:0000256" key="6">
    <source>
        <dbReference type="ARBA" id="ARBA00023211"/>
    </source>
</evidence>
<dbReference type="EC" id="5.4.2.12" evidence="8 9"/>
<dbReference type="InterPro" id="IPR006124">
    <property type="entry name" value="Metalloenzyme"/>
</dbReference>
<evidence type="ECO:0000256" key="7">
    <source>
        <dbReference type="ARBA" id="ARBA00023235"/>
    </source>
</evidence>
<dbReference type="SUPFAM" id="SSF64158">
    <property type="entry name" value="2,3-Bisphosphoglycerate-independent phosphoglycerate mutase, substrate-binding domain"/>
    <property type="match status" value="1"/>
</dbReference>
<dbReference type="CDD" id="cd16010">
    <property type="entry name" value="iPGM"/>
    <property type="match status" value="1"/>
</dbReference>
<evidence type="ECO:0000259" key="10">
    <source>
        <dbReference type="Pfam" id="PF01676"/>
    </source>
</evidence>
<evidence type="ECO:0000259" key="11">
    <source>
        <dbReference type="Pfam" id="PF06415"/>
    </source>
</evidence>
<dbReference type="Pfam" id="PF06415">
    <property type="entry name" value="iPGM_N"/>
    <property type="match status" value="1"/>
</dbReference>
<organism evidence="12 13">
    <name type="scientific">Ureaplasma ceti</name>
    <dbReference type="NCBI Taxonomy" id="3119530"/>
    <lineage>
        <taxon>Bacteria</taxon>
        <taxon>Bacillati</taxon>
        <taxon>Mycoplasmatota</taxon>
        <taxon>Mycoplasmoidales</taxon>
        <taxon>Mycoplasmoidaceae</taxon>
        <taxon>Ureaplasma</taxon>
    </lineage>
</organism>
<evidence type="ECO:0000256" key="2">
    <source>
        <dbReference type="ARBA" id="ARBA00004798"/>
    </source>
</evidence>
<evidence type="ECO:0000256" key="8">
    <source>
        <dbReference type="HAMAP-Rule" id="MF_01038"/>
    </source>
</evidence>
<feature type="domain" description="BPG-independent PGAM N-terminal" evidence="11">
    <location>
        <begin position="88"/>
        <end position="294"/>
    </location>
</feature>
<feature type="binding site" evidence="8">
    <location>
        <position position="439"/>
    </location>
    <ligand>
        <name>Mn(2+)</name>
        <dbReference type="ChEBI" id="CHEBI:29035"/>
        <label>2</label>
    </ligand>
</feature>
<dbReference type="InterPro" id="IPR011258">
    <property type="entry name" value="BPG-indep_PGM_N"/>
</dbReference>
<comment type="similarity">
    <text evidence="3 8">Belongs to the BPG-independent phosphoglycerate mutase family.</text>
</comment>
<dbReference type="Gene3D" id="3.40.720.10">
    <property type="entry name" value="Alkaline Phosphatase, subunit A"/>
    <property type="match status" value="1"/>
</dbReference>
<sequence length="506" mass="57271">MDNYMKKTVLVILDGFGLGEDNLETNAIAKAKTPFLDAVKEKYHYAKLLASEEAVGIAKGQFGNSEIGHMTIGAGQVIYGVGEYATKLIDDNQFEEYLLQQAWVQQVLKEKDTKVLHLCGLYSSGGVHSNKKHLDAIIQLFEKYGVRMSLNLFSDGRDTSKFVFYDDVKELLSWIKPTTWISSVSGRYFGMDRDQRWERTNLAFDAITDKLNQTQTVLEYIQAQYNSGKDDEFIEPASFHKDGYQIQTGDTLCFFNFRADRMRQMFHKFKETNLYDKQLCQFEDLNVISICEYSNTTPDHVMFEKVIVQNTLGSVLIDHKVKQLRVAETEKFAHVTFFFDGGREIVNDLQKHILVPSPAVSTYDLQPAMSAELITDTIIKSVDEFEVCVVNYANADMVGHTGNFEATVEAIEVLDKELAKLYNTIVEKYDGNMLITADHGNADCMSRDHVVVKTHTVAPVPFIVMSNGFDLVETNGSLQDVTPTILYMLGIERPTTMTGRVLVKKK</sequence>
<feature type="active site" description="Phosphoserine intermediate" evidence="8">
    <location>
        <position position="65"/>
    </location>
</feature>
<feature type="binding site" evidence="8">
    <location>
        <position position="455"/>
    </location>
    <ligand>
        <name>Mn(2+)</name>
        <dbReference type="ChEBI" id="CHEBI:29035"/>
        <label>1</label>
    </ligand>
</feature>
<evidence type="ECO:0000256" key="9">
    <source>
        <dbReference type="NCBIfam" id="TIGR01307"/>
    </source>
</evidence>
<evidence type="ECO:0000256" key="3">
    <source>
        <dbReference type="ARBA" id="ARBA00008819"/>
    </source>
</evidence>
<evidence type="ECO:0000256" key="5">
    <source>
        <dbReference type="ARBA" id="ARBA00023152"/>
    </source>
</evidence>
<evidence type="ECO:0000256" key="1">
    <source>
        <dbReference type="ARBA" id="ARBA00000370"/>
    </source>
</evidence>
<evidence type="ECO:0000256" key="4">
    <source>
        <dbReference type="ARBA" id="ARBA00022723"/>
    </source>
</evidence>
<feature type="binding site" evidence="8">
    <location>
        <begin position="258"/>
        <end position="261"/>
    </location>
    <ligand>
        <name>substrate</name>
    </ligand>
</feature>
<dbReference type="InterPro" id="IPR017850">
    <property type="entry name" value="Alkaline_phosphatase_core_sf"/>
</dbReference>
<keyword evidence="5 8" id="KW-0324">Glycolysis</keyword>
<feature type="binding site" evidence="8">
    <location>
        <position position="396"/>
    </location>
    <ligand>
        <name>Mn(2+)</name>
        <dbReference type="ChEBI" id="CHEBI:29035"/>
        <label>1</label>
    </ligand>
</feature>
<proteinExistence type="inferred from homology"/>
<evidence type="ECO:0000313" key="12">
    <source>
        <dbReference type="EMBL" id="GAA5414766.1"/>
    </source>
</evidence>
<feature type="binding site" evidence="8">
    <location>
        <position position="331"/>
    </location>
    <ligand>
        <name>substrate</name>
    </ligand>
</feature>
<dbReference type="EMBL" id="BAABQM010000003">
    <property type="protein sequence ID" value="GAA5414766.1"/>
    <property type="molecule type" value="Genomic_DNA"/>
</dbReference>
<feature type="binding site" evidence="8">
    <location>
        <position position="400"/>
    </location>
    <ligand>
        <name>Mn(2+)</name>
        <dbReference type="ChEBI" id="CHEBI:29035"/>
        <label>1</label>
    </ligand>
</feature>
<dbReference type="InterPro" id="IPR005995">
    <property type="entry name" value="Pgm_bpd_ind"/>
</dbReference>
<keyword evidence="6 8" id="KW-0464">Manganese</keyword>
<evidence type="ECO:0000313" key="13">
    <source>
        <dbReference type="Proteomes" id="UP001449582"/>
    </source>
</evidence>
<dbReference type="PIRSF" id="PIRSF001492">
    <property type="entry name" value="IPGAM"/>
    <property type="match status" value="1"/>
</dbReference>
<feature type="binding site" evidence="8">
    <location>
        <position position="128"/>
    </location>
    <ligand>
        <name>substrate</name>
    </ligand>
</feature>
<comment type="subunit">
    <text evidence="8">Monomer.</text>
</comment>
<dbReference type="SUPFAM" id="SSF53649">
    <property type="entry name" value="Alkaline phosphatase-like"/>
    <property type="match status" value="1"/>
</dbReference>
<dbReference type="Gene3D" id="3.40.1450.10">
    <property type="entry name" value="BPG-independent phosphoglycerate mutase, domain B"/>
    <property type="match status" value="1"/>
</dbReference>
<feature type="binding site" evidence="8">
    <location>
        <position position="65"/>
    </location>
    <ligand>
        <name>Mn(2+)</name>
        <dbReference type="ChEBI" id="CHEBI:29035"/>
        <label>2</label>
    </ligand>
</feature>
<reference evidence="12" key="1">
    <citation type="submission" date="2024-02" db="EMBL/GenBank/DDBJ databases">
        <title>Draft genome sequence of new strains in genus Ureaplasma.</title>
        <authorList>
            <person name="Nakajima Y."/>
            <person name="Segawa T."/>
        </authorList>
    </citation>
    <scope>NUCLEOTIDE SEQUENCE [LARGE SCALE GENOMIC DNA]</scope>
    <source>
        <strain evidence="12">OM1</strain>
    </source>
</reference>
<keyword evidence="7 8" id="KW-0413">Isomerase</keyword>